<dbReference type="GO" id="GO:0003677">
    <property type="term" value="F:DNA binding"/>
    <property type="evidence" value="ECO:0007669"/>
    <property type="project" value="InterPro"/>
</dbReference>
<accession>A0A9D4WMP6</accession>
<proteinExistence type="predicted"/>
<feature type="region of interest" description="Disordered" evidence="3">
    <location>
        <begin position="178"/>
        <end position="197"/>
    </location>
</feature>
<organism evidence="4 5">
    <name type="scientific">Pisum sativum</name>
    <name type="common">Garden pea</name>
    <name type="synonym">Lathyrus oleraceus</name>
    <dbReference type="NCBI Taxonomy" id="3888"/>
    <lineage>
        <taxon>Eukaryota</taxon>
        <taxon>Viridiplantae</taxon>
        <taxon>Streptophyta</taxon>
        <taxon>Embryophyta</taxon>
        <taxon>Tracheophyta</taxon>
        <taxon>Spermatophyta</taxon>
        <taxon>Magnoliopsida</taxon>
        <taxon>eudicotyledons</taxon>
        <taxon>Gunneridae</taxon>
        <taxon>Pentapetalae</taxon>
        <taxon>rosids</taxon>
        <taxon>fabids</taxon>
        <taxon>Fabales</taxon>
        <taxon>Fabaceae</taxon>
        <taxon>Papilionoideae</taxon>
        <taxon>50 kb inversion clade</taxon>
        <taxon>NPAAA clade</taxon>
        <taxon>Hologalegina</taxon>
        <taxon>IRL clade</taxon>
        <taxon>Fabeae</taxon>
        <taxon>Lathyrus</taxon>
    </lineage>
</organism>
<dbReference type="Pfam" id="PF04931">
    <property type="entry name" value="DNA_pol_phi"/>
    <property type="match status" value="1"/>
</dbReference>
<dbReference type="EMBL" id="JAMSHJ010000005">
    <property type="protein sequence ID" value="KAI5404592.1"/>
    <property type="molecule type" value="Genomic_DNA"/>
</dbReference>
<dbReference type="InterPro" id="IPR007015">
    <property type="entry name" value="DNA_pol_V/MYBBP1A"/>
</dbReference>
<protein>
    <submittedName>
        <fullName evidence="4">Uncharacterized protein</fullName>
    </submittedName>
</protein>
<dbReference type="Proteomes" id="UP001058974">
    <property type="component" value="Chromosome 5"/>
</dbReference>
<dbReference type="PANTHER" id="PTHR13213">
    <property type="entry name" value="MYB-BINDING PROTEIN 1A FAMILY MEMBER"/>
    <property type="match status" value="1"/>
</dbReference>
<evidence type="ECO:0000256" key="3">
    <source>
        <dbReference type="SAM" id="MobiDB-lite"/>
    </source>
</evidence>
<feature type="region of interest" description="Disordered" evidence="3">
    <location>
        <begin position="298"/>
        <end position="371"/>
    </location>
</feature>
<dbReference type="PANTHER" id="PTHR13213:SF2">
    <property type="entry name" value="MYB-BINDING PROTEIN 1A"/>
    <property type="match status" value="1"/>
</dbReference>
<comment type="subcellular location">
    <subcellularLocation>
        <location evidence="1">Nucleus</location>
    </subcellularLocation>
</comment>
<keyword evidence="2" id="KW-0539">Nucleus</keyword>
<feature type="compositionally biased region" description="Basic residues" evidence="3">
    <location>
        <begin position="187"/>
        <end position="197"/>
    </location>
</feature>
<comment type="caution">
    <text evidence="4">The sequence shown here is derived from an EMBL/GenBank/DDBJ whole genome shotgun (WGS) entry which is preliminary data.</text>
</comment>
<evidence type="ECO:0000256" key="2">
    <source>
        <dbReference type="ARBA" id="ARBA00023242"/>
    </source>
</evidence>
<gene>
    <name evidence="4" type="ORF">KIW84_051665</name>
</gene>
<keyword evidence="5" id="KW-1185">Reference proteome</keyword>
<dbReference type="GO" id="GO:0006355">
    <property type="term" value="P:regulation of DNA-templated transcription"/>
    <property type="evidence" value="ECO:0007669"/>
    <property type="project" value="InterPro"/>
</dbReference>
<feature type="compositionally biased region" description="Low complexity" evidence="3">
    <location>
        <begin position="308"/>
        <end position="321"/>
    </location>
</feature>
<dbReference type="AlphaFoldDB" id="A0A9D4WMP6"/>
<name>A0A9D4WMP6_PEA</name>
<evidence type="ECO:0000313" key="5">
    <source>
        <dbReference type="Proteomes" id="UP001058974"/>
    </source>
</evidence>
<reference evidence="4 5" key="1">
    <citation type="journal article" date="2022" name="Nat. Genet.">
        <title>Improved pea reference genome and pan-genome highlight genomic features and evolutionary characteristics.</title>
        <authorList>
            <person name="Yang T."/>
            <person name="Liu R."/>
            <person name="Luo Y."/>
            <person name="Hu S."/>
            <person name="Wang D."/>
            <person name="Wang C."/>
            <person name="Pandey M.K."/>
            <person name="Ge S."/>
            <person name="Xu Q."/>
            <person name="Li N."/>
            <person name="Li G."/>
            <person name="Huang Y."/>
            <person name="Saxena R.K."/>
            <person name="Ji Y."/>
            <person name="Li M."/>
            <person name="Yan X."/>
            <person name="He Y."/>
            <person name="Liu Y."/>
            <person name="Wang X."/>
            <person name="Xiang C."/>
            <person name="Varshney R.K."/>
            <person name="Ding H."/>
            <person name="Gao S."/>
            <person name="Zong X."/>
        </authorList>
    </citation>
    <scope>NUCLEOTIDE SEQUENCE [LARGE SCALE GENOMIC DNA]</scope>
    <source>
        <strain evidence="4 5">cv. Zhongwan 6</strain>
    </source>
</reference>
<evidence type="ECO:0000313" key="4">
    <source>
        <dbReference type="EMBL" id="KAI5404592.1"/>
    </source>
</evidence>
<dbReference type="GO" id="GO:0005730">
    <property type="term" value="C:nucleolus"/>
    <property type="evidence" value="ECO:0007669"/>
    <property type="project" value="InterPro"/>
</dbReference>
<evidence type="ECO:0000256" key="1">
    <source>
        <dbReference type="ARBA" id="ARBA00004123"/>
    </source>
</evidence>
<dbReference type="Gramene" id="Psat05G0166500-T1">
    <property type="protein sequence ID" value="KAI5404592.1"/>
    <property type="gene ID" value="KIW84_051665"/>
</dbReference>
<sequence>MGIQTFFESWVIESLPGILKFLKLDHEEKFRVQKEIPKFMAVQVMFTVSLGTEVTSFELDEKFRWPKSPTSNALCKMCIKQLQLLLANAHKGGVHALAAAPNHNIVLSAGSDGKVVPVSNCSILNKCNSCLQDKFSPAIPFLHHRVNTESGGQVDTKENDETVLAAAQTLCEIKTRSQRQSSDGILRRQRKPSHKAMKTCYLKPKSKHRIKTKKANKVDKEIFTVKKQLPSSGGHSSLSWGLQKQLPSAKFNMKSGHSETFVSAPSGLPKNSNSLAARMRNQSSMPHSTIGSAKVMGQQQFDSEGAKSPSEQSPLQQQSLSVPAITHHAPSVRNLAEQDCPQTLKTFQHLGGPQSQYIKDSAPATRPNVQA</sequence>